<organism evidence="3 4">
    <name type="scientific">Candidatus Protochlamydia amoebophila</name>
    <dbReference type="NCBI Taxonomy" id="362787"/>
    <lineage>
        <taxon>Bacteria</taxon>
        <taxon>Pseudomonadati</taxon>
        <taxon>Chlamydiota</taxon>
        <taxon>Chlamydiia</taxon>
        <taxon>Parachlamydiales</taxon>
        <taxon>Parachlamydiaceae</taxon>
        <taxon>Candidatus Protochlamydia</taxon>
    </lineage>
</organism>
<dbReference type="PATRIC" id="fig|362787.3.peg.1936"/>
<dbReference type="Pfam" id="PF16156">
    <property type="entry name" value="DUF4864"/>
    <property type="match status" value="2"/>
</dbReference>
<evidence type="ECO:0000256" key="1">
    <source>
        <dbReference type="SAM" id="Phobius"/>
    </source>
</evidence>
<keyword evidence="1" id="KW-1133">Transmembrane helix</keyword>
<dbReference type="AlphaFoldDB" id="A0A0C1GZ58"/>
<gene>
    <name evidence="3" type="ORF">DB44_FL00290</name>
</gene>
<comment type="caution">
    <text evidence="3">The sequence shown here is derived from an EMBL/GenBank/DDBJ whole genome shotgun (WGS) entry which is preliminary data.</text>
</comment>
<dbReference type="InterPro" id="IPR032347">
    <property type="entry name" value="DUF4864"/>
</dbReference>
<feature type="transmembrane region" description="Helical" evidence="1">
    <location>
        <begin position="63"/>
        <end position="85"/>
    </location>
</feature>
<dbReference type="InterPro" id="IPR026870">
    <property type="entry name" value="Zinc_ribbon_dom"/>
</dbReference>
<reference evidence="3 4" key="1">
    <citation type="journal article" date="2014" name="Mol. Biol. Evol.">
        <title>Massive expansion of Ubiquitination-related gene families within the Chlamydiae.</title>
        <authorList>
            <person name="Domman D."/>
            <person name="Collingro A."/>
            <person name="Lagkouvardos I."/>
            <person name="Gehre L."/>
            <person name="Weinmaier T."/>
            <person name="Rattei T."/>
            <person name="Subtil A."/>
            <person name="Horn M."/>
        </authorList>
    </citation>
    <scope>NUCLEOTIDE SEQUENCE [LARGE SCALE GENOMIC DNA]</scope>
    <source>
        <strain evidence="3 4">EI2</strain>
    </source>
</reference>
<evidence type="ECO:0000259" key="2">
    <source>
        <dbReference type="Pfam" id="PF13240"/>
    </source>
</evidence>
<keyword evidence="1" id="KW-0812">Transmembrane</keyword>
<protein>
    <recommendedName>
        <fullName evidence="2">Zinc-ribbon domain-containing protein</fullName>
    </recommendedName>
</protein>
<proteinExistence type="predicted"/>
<sequence>MCYIQLIVFIKENDVMFCSQCGTEIGKNDQSCPSCGTPSHKNISGASATISSSQSVKKKKMPLWFKILIGVAFLLLVGVTGGILFTETLVDVIDKQLEALRNNEISKAYYEYTSKEFQAATSLDQYRQFVETYPAFLNNHSAHFTQRAIKNNVSTLKGNLSTQNHTNIPVEYRLIKEDDKWKILSIRLLQSLSPYTEKTLSNAQDLINVVQNQLQLIQNNQLLKAYEEYSAEEFKETTSKSEFENFVKRYSILQDYQTASYHKRKVSDGIGTLAVILQTNHLTAYVKYYLVYEDNAWKVWSMRILSPEEGAQESCQHAKKNPKHLQTTKMSFGSYHLGSSVNKEGSIDHPQTEFKGDLKDLYIDLEIANAAKNSVIQLNLQHLESGTSIPAKAIIEEEGDTLLMSVFTPPSAGWPKGHYRLIITTSSGLNKIIDFNVE</sequence>
<accession>A0A0C1GZ58</accession>
<dbReference type="Pfam" id="PF13240">
    <property type="entry name" value="Zn_Ribbon_1"/>
    <property type="match status" value="1"/>
</dbReference>
<keyword evidence="1" id="KW-0472">Membrane</keyword>
<dbReference type="Proteomes" id="UP000031465">
    <property type="component" value="Unassembled WGS sequence"/>
</dbReference>
<feature type="domain" description="Zinc-ribbon" evidence="2">
    <location>
        <begin position="17"/>
        <end position="38"/>
    </location>
</feature>
<evidence type="ECO:0000313" key="4">
    <source>
        <dbReference type="Proteomes" id="UP000031465"/>
    </source>
</evidence>
<name>A0A0C1GZ58_9BACT</name>
<dbReference type="EMBL" id="JSAN01000133">
    <property type="protein sequence ID" value="KIC70869.1"/>
    <property type="molecule type" value="Genomic_DNA"/>
</dbReference>
<evidence type="ECO:0000313" key="3">
    <source>
        <dbReference type="EMBL" id="KIC70869.1"/>
    </source>
</evidence>